<accession>A0A3Q3JNC9</accession>
<evidence type="ECO:0000313" key="11">
    <source>
        <dbReference type="Proteomes" id="UP000261600"/>
    </source>
</evidence>
<feature type="compositionally biased region" description="Gly residues" evidence="8">
    <location>
        <begin position="138"/>
        <end position="148"/>
    </location>
</feature>
<dbReference type="InterPro" id="IPR011011">
    <property type="entry name" value="Znf_FYVE_PHD"/>
</dbReference>
<feature type="compositionally biased region" description="Polar residues" evidence="8">
    <location>
        <begin position="97"/>
        <end position="108"/>
    </location>
</feature>
<keyword evidence="6" id="KW-0966">Cell projection</keyword>
<organism evidence="10 11">
    <name type="scientific">Monopterus albus</name>
    <name type="common">Swamp eel</name>
    <dbReference type="NCBI Taxonomy" id="43700"/>
    <lineage>
        <taxon>Eukaryota</taxon>
        <taxon>Metazoa</taxon>
        <taxon>Chordata</taxon>
        <taxon>Craniata</taxon>
        <taxon>Vertebrata</taxon>
        <taxon>Euteleostomi</taxon>
        <taxon>Actinopterygii</taxon>
        <taxon>Neopterygii</taxon>
        <taxon>Teleostei</taxon>
        <taxon>Neoteleostei</taxon>
        <taxon>Acanthomorphata</taxon>
        <taxon>Anabantaria</taxon>
        <taxon>Synbranchiformes</taxon>
        <taxon>Synbranchidae</taxon>
        <taxon>Monopterus</taxon>
    </lineage>
</organism>
<proteinExistence type="predicted"/>
<dbReference type="GO" id="GO:0098978">
    <property type="term" value="C:glutamatergic synapse"/>
    <property type="evidence" value="ECO:0007669"/>
    <property type="project" value="TreeGrafter"/>
</dbReference>
<dbReference type="GO" id="GO:1904071">
    <property type="term" value="P:presynaptic active zone assembly"/>
    <property type="evidence" value="ECO:0007669"/>
    <property type="project" value="TreeGrafter"/>
</dbReference>
<evidence type="ECO:0000313" key="10">
    <source>
        <dbReference type="Ensembl" id="ENSMALP00000021718.1"/>
    </source>
</evidence>
<dbReference type="AlphaFoldDB" id="A0A3Q3JNC9"/>
<dbReference type="GO" id="GO:0030424">
    <property type="term" value="C:axon"/>
    <property type="evidence" value="ECO:0007669"/>
    <property type="project" value="TreeGrafter"/>
</dbReference>
<dbReference type="PANTHER" id="PTHR14113:SF1">
    <property type="entry name" value="PROTEIN BASSOON"/>
    <property type="match status" value="1"/>
</dbReference>
<feature type="region of interest" description="Disordered" evidence="8">
    <location>
        <begin position="450"/>
        <end position="567"/>
    </location>
</feature>
<name>A0A3Q3JNC9_MONAL</name>
<dbReference type="InterPro" id="IPR013083">
    <property type="entry name" value="Znf_RING/FYVE/PHD"/>
</dbReference>
<evidence type="ECO:0000256" key="5">
    <source>
        <dbReference type="ARBA" id="ARBA00023018"/>
    </source>
</evidence>
<dbReference type="GO" id="GO:0098982">
    <property type="term" value="C:GABA-ergic synapse"/>
    <property type="evidence" value="ECO:0007669"/>
    <property type="project" value="TreeGrafter"/>
</dbReference>
<dbReference type="Ensembl" id="ENSMALT00000022137.1">
    <property type="protein sequence ID" value="ENSMALP00000021718.1"/>
    <property type="gene ID" value="ENSMALG00000015188.1"/>
</dbReference>
<keyword evidence="3" id="KW-0863">Zinc-finger</keyword>
<keyword evidence="1" id="KW-0479">Metal-binding</keyword>
<feature type="compositionally biased region" description="Polar residues" evidence="8">
    <location>
        <begin position="11"/>
        <end position="25"/>
    </location>
</feature>
<feature type="compositionally biased region" description="Low complexity" evidence="8">
    <location>
        <begin position="116"/>
        <end position="126"/>
    </location>
</feature>
<evidence type="ECO:0000256" key="2">
    <source>
        <dbReference type="ARBA" id="ARBA00022737"/>
    </source>
</evidence>
<feature type="region of interest" description="Disordered" evidence="8">
    <location>
        <begin position="1"/>
        <end position="217"/>
    </location>
</feature>
<dbReference type="GO" id="GO:0048788">
    <property type="term" value="C:cytoskeleton of presynaptic active zone"/>
    <property type="evidence" value="ECO:0007669"/>
    <property type="project" value="TreeGrafter"/>
</dbReference>
<dbReference type="Pfam" id="PF05715">
    <property type="entry name" value="zf-piccolo"/>
    <property type="match status" value="1"/>
</dbReference>
<dbReference type="InterPro" id="IPR008899">
    <property type="entry name" value="Znf_piccolo"/>
</dbReference>
<evidence type="ECO:0000256" key="6">
    <source>
        <dbReference type="ARBA" id="ARBA00023273"/>
    </source>
</evidence>
<feature type="compositionally biased region" description="Low complexity" evidence="8">
    <location>
        <begin position="325"/>
        <end position="340"/>
    </location>
</feature>
<dbReference type="STRING" id="43700.ENSMALP00000021718"/>
<protein>
    <recommendedName>
        <fullName evidence="9">Zinc finger piccolo-type domain-containing protein</fullName>
    </recommendedName>
</protein>
<keyword evidence="5" id="KW-0770">Synapse</keyword>
<sequence length="638" mass="68156">MQRALGIDMTTPRSKSQQQIHSPSHQAKPIVQPQQPAPQPTHPAAAAQPKPLAQSQPAQGQQQQQAQAQPYSQTQAYSQSQQYPQSQSQAYPPSQSGTQTQPHSSGIQRHQGPGGPQTQTGPSQQGMRSDPYSQRGPGAAGAIGGPIGGPSPGPRIPHPGAVPLPGLTKAPSQPDLGRGSPVHQPMARHHDQTRSAGSSPAHRPQSQVPPSAQDGLTKLFGFGASLLNQASTLISVDPLPTTSTQPSPARGKVVFSSAIPDSRQQQQGASGTKPFGMGGPHASTQMGGPHVQSQMGGSYPSSQIGGLHAQAQMGGPQMGGPQMGGPPDTTQKQQQQGTQQRSPAHHQKVPQGQLQGQQHQQTPSQLQTVPPKQEPVAAPAPTPEPVKPKVNCPLCKTELNIGSSNPPNYNTCTQCHSQVCNLCGFNPTPHLVEKKEWLCLNCQTQRLMSGGGLDEPPLPVPHPSPKHQPMGSPRHQVPTSQQSPLNKLTSQGPKPAQAQKLQAGTGGSGPTAVKQPVDTKTTAPAMAAVPTTETQKEPKLTEEKPVVEPENQTATETKPSQKKGEQIMPIKEIKKSRHYDVSQIYFAVLFCNRQADKNRVHWIAEIVVDNLEVWSQTENRQERRKNFRPIKTQSSTQR</sequence>
<evidence type="ECO:0000256" key="8">
    <source>
        <dbReference type="SAM" id="MobiDB-lite"/>
    </source>
</evidence>
<keyword evidence="4" id="KW-0862">Zinc</keyword>
<reference evidence="10" key="2">
    <citation type="submission" date="2025-09" db="UniProtKB">
        <authorList>
            <consortium name="Ensembl"/>
        </authorList>
    </citation>
    <scope>IDENTIFICATION</scope>
</reference>
<feature type="domain" description="Zinc finger piccolo-type" evidence="9">
    <location>
        <begin position="391"/>
        <end position="448"/>
    </location>
</feature>
<feature type="compositionally biased region" description="Polar residues" evidence="8">
    <location>
        <begin position="194"/>
        <end position="210"/>
    </location>
</feature>
<dbReference type="Proteomes" id="UP000261600">
    <property type="component" value="Unplaced"/>
</dbReference>
<dbReference type="GO" id="GO:0008270">
    <property type="term" value="F:zinc ion binding"/>
    <property type="evidence" value="ECO:0007669"/>
    <property type="project" value="UniProtKB-KW"/>
</dbReference>
<feature type="compositionally biased region" description="Polar residues" evidence="8">
    <location>
        <begin position="477"/>
        <end position="492"/>
    </location>
</feature>
<feature type="compositionally biased region" description="Low complexity" evidence="8">
    <location>
        <begin position="349"/>
        <end position="377"/>
    </location>
</feature>
<feature type="compositionally biased region" description="Pro residues" evidence="8">
    <location>
        <begin position="149"/>
        <end position="162"/>
    </location>
</feature>
<feature type="compositionally biased region" description="Polar residues" evidence="8">
    <location>
        <begin position="282"/>
        <end position="304"/>
    </location>
</feature>
<feature type="region of interest" description="Disordered" evidence="8">
    <location>
        <begin position="258"/>
        <end position="390"/>
    </location>
</feature>
<dbReference type="PANTHER" id="PTHR14113">
    <property type="entry name" value="PICCOLO/BASSOON"/>
    <property type="match status" value="1"/>
</dbReference>
<dbReference type="SUPFAM" id="SSF57903">
    <property type="entry name" value="FYVE/PHD zinc finger"/>
    <property type="match status" value="1"/>
</dbReference>
<comment type="subcellular location">
    <subcellularLocation>
        <location evidence="7">Presynaptic active zone</location>
    </subcellularLocation>
</comment>
<evidence type="ECO:0000256" key="3">
    <source>
        <dbReference type="ARBA" id="ARBA00022771"/>
    </source>
</evidence>
<feature type="compositionally biased region" description="Low complexity" evidence="8">
    <location>
        <begin position="42"/>
        <end position="96"/>
    </location>
</feature>
<feature type="region of interest" description="Disordered" evidence="8">
    <location>
        <begin position="617"/>
        <end position="638"/>
    </location>
</feature>
<evidence type="ECO:0000256" key="4">
    <source>
        <dbReference type="ARBA" id="ARBA00022833"/>
    </source>
</evidence>
<dbReference type="InterPro" id="IPR052098">
    <property type="entry name" value="Presynaptic_Scaffold_Bsn/Pclo"/>
</dbReference>
<dbReference type="GO" id="GO:0035418">
    <property type="term" value="P:protein localization to synapse"/>
    <property type="evidence" value="ECO:0007669"/>
    <property type="project" value="TreeGrafter"/>
</dbReference>
<reference evidence="10" key="1">
    <citation type="submission" date="2025-08" db="UniProtKB">
        <authorList>
            <consortium name="Ensembl"/>
        </authorList>
    </citation>
    <scope>IDENTIFICATION</scope>
</reference>
<feature type="compositionally biased region" description="Low complexity" evidence="8">
    <location>
        <begin position="519"/>
        <end position="533"/>
    </location>
</feature>
<keyword evidence="11" id="KW-1185">Reference proteome</keyword>
<feature type="compositionally biased region" description="Basic and acidic residues" evidence="8">
    <location>
        <begin position="534"/>
        <end position="547"/>
    </location>
</feature>
<evidence type="ECO:0000256" key="7">
    <source>
        <dbReference type="ARBA" id="ARBA00034101"/>
    </source>
</evidence>
<dbReference type="Gene3D" id="3.30.40.10">
    <property type="entry name" value="Zinc/RING finger domain, C3HC4 (zinc finger)"/>
    <property type="match status" value="1"/>
</dbReference>
<evidence type="ECO:0000256" key="1">
    <source>
        <dbReference type="ARBA" id="ARBA00022723"/>
    </source>
</evidence>
<evidence type="ECO:0000259" key="9">
    <source>
        <dbReference type="Pfam" id="PF05715"/>
    </source>
</evidence>
<dbReference type="GO" id="GO:0098882">
    <property type="term" value="F:structural constituent of presynaptic active zone"/>
    <property type="evidence" value="ECO:0007669"/>
    <property type="project" value="TreeGrafter"/>
</dbReference>
<keyword evidence="2" id="KW-0677">Repeat</keyword>